<dbReference type="Pfam" id="PF04752">
    <property type="entry name" value="ChaC"/>
    <property type="match status" value="1"/>
</dbReference>
<dbReference type="OrthoDB" id="1933483at2759"/>
<reference evidence="2 3" key="2">
    <citation type="submission" date="2018-11" db="EMBL/GenBank/DDBJ databases">
        <authorList>
            <consortium name="Pathogen Informatics"/>
        </authorList>
    </citation>
    <scope>NUCLEOTIDE SEQUENCE [LARGE SCALE GENOMIC DNA]</scope>
    <source>
        <strain evidence="2 3">MHpl1</strain>
    </source>
</reference>
<gene>
    <name evidence="2" type="ORF">HPLM_LOCUS15637</name>
</gene>
<organism evidence="4">
    <name type="scientific">Haemonchus placei</name>
    <name type="common">Barber's pole worm</name>
    <dbReference type="NCBI Taxonomy" id="6290"/>
    <lineage>
        <taxon>Eukaryota</taxon>
        <taxon>Metazoa</taxon>
        <taxon>Ecdysozoa</taxon>
        <taxon>Nematoda</taxon>
        <taxon>Chromadorea</taxon>
        <taxon>Rhabditida</taxon>
        <taxon>Rhabditina</taxon>
        <taxon>Rhabditomorpha</taxon>
        <taxon>Strongyloidea</taxon>
        <taxon>Trichostrongylidae</taxon>
        <taxon>Haemonchus</taxon>
    </lineage>
</organism>
<dbReference type="AlphaFoldDB" id="A0A0N4WVB9"/>
<accession>A0A0N4WVB9</accession>
<reference evidence="4" key="1">
    <citation type="submission" date="2017-02" db="UniProtKB">
        <authorList>
            <consortium name="WormBaseParasite"/>
        </authorList>
    </citation>
    <scope>IDENTIFICATION</scope>
</reference>
<protein>
    <submittedName>
        <fullName evidence="2 4">Uncharacterized protein</fullName>
    </submittedName>
</protein>
<name>A0A0N4WVB9_HAEPC</name>
<dbReference type="Proteomes" id="UP000268014">
    <property type="component" value="Unassembled WGS sequence"/>
</dbReference>
<evidence type="ECO:0000256" key="1">
    <source>
        <dbReference type="ARBA" id="ARBA00023239"/>
    </source>
</evidence>
<dbReference type="GO" id="GO:0006751">
    <property type="term" value="P:glutathione catabolic process"/>
    <property type="evidence" value="ECO:0007669"/>
    <property type="project" value="InterPro"/>
</dbReference>
<evidence type="ECO:0000313" key="2">
    <source>
        <dbReference type="EMBL" id="VDO57326.1"/>
    </source>
</evidence>
<dbReference type="WBParaSite" id="HPLM_0001564501-mRNA-1">
    <property type="protein sequence ID" value="HPLM_0001564501-mRNA-1"/>
    <property type="gene ID" value="HPLM_0001564501"/>
</dbReference>
<dbReference type="EMBL" id="UZAF01019062">
    <property type="protein sequence ID" value="VDO57326.1"/>
    <property type="molecule type" value="Genomic_DNA"/>
</dbReference>
<proteinExistence type="predicted"/>
<keyword evidence="3" id="KW-1185">Reference proteome</keyword>
<dbReference type="InterPro" id="IPR006840">
    <property type="entry name" value="ChaC"/>
</dbReference>
<evidence type="ECO:0000313" key="3">
    <source>
        <dbReference type="Proteomes" id="UP000268014"/>
    </source>
</evidence>
<sequence>MYQGNTYHRGDRQQPGRVATLVQDEDSFAERPSAAFSNHRALLRILIALFRGS</sequence>
<dbReference type="GO" id="GO:0061928">
    <property type="term" value="F:glutathione specific gamma-glutamylcyclotransferase activity"/>
    <property type="evidence" value="ECO:0007669"/>
    <property type="project" value="InterPro"/>
</dbReference>
<evidence type="ECO:0000313" key="4">
    <source>
        <dbReference type="WBParaSite" id="HPLM_0001564501-mRNA-1"/>
    </source>
</evidence>
<keyword evidence="1" id="KW-0456">Lyase</keyword>